<dbReference type="EMBL" id="MN740878">
    <property type="protein sequence ID" value="QHU16264.1"/>
    <property type="molecule type" value="Genomic_DNA"/>
</dbReference>
<accession>A0A6C0KIX7</accession>
<dbReference type="AlphaFoldDB" id="A0A6C0KIX7"/>
<evidence type="ECO:0000313" key="1">
    <source>
        <dbReference type="EMBL" id="QHU16264.1"/>
    </source>
</evidence>
<dbReference type="SUPFAM" id="SSF51197">
    <property type="entry name" value="Clavaminate synthase-like"/>
    <property type="match status" value="1"/>
</dbReference>
<name>A0A6C0KIX7_9ZZZZ</name>
<proteinExistence type="predicted"/>
<organism evidence="1">
    <name type="scientific">viral metagenome</name>
    <dbReference type="NCBI Taxonomy" id="1070528"/>
    <lineage>
        <taxon>unclassified sequences</taxon>
        <taxon>metagenomes</taxon>
        <taxon>organismal metagenomes</taxon>
    </lineage>
</organism>
<sequence>MNSEYIILGNKKYNNIDLNHIIDIFKHNIRCNISLPTNNNGTIIDYYMLNCHIYAYLLEEKYLKTKNEFINKYKDTCYEKNLADYFDFFQKNKHKIKILKQPQTNYNNFLINIKSPYLFDKIPSCGFNCILELLLKNVKPYVFGMGLDTNDKNSYYNKDNEITNQQNNSVLSCHCYENEIKLLKWFHMNNYVDATMCLLKDYQLPTFDCKYFSLKSNILLLFLKEYGICILENYYDEEILNNLIIEYHKIFENYKDKIQFCNGDDGEEGEPRIFNVEKYSEFIKNNFSNNTLFNNIVLDYTKQKLYNKKTLINKLIYKDSKQSNSGGGWHRDAHNMQFKTIMYLSDVTSKNGNFQFITNSSQKHIGNPTPRNENYNTRYHNDTINKLLETNKNCNKYDIIGKKGTIIIVDTTYIHRGKNIEEGERFAMTEYYI</sequence>
<reference evidence="1" key="1">
    <citation type="journal article" date="2020" name="Nature">
        <title>Giant virus diversity and host interactions through global metagenomics.</title>
        <authorList>
            <person name="Schulz F."/>
            <person name="Roux S."/>
            <person name="Paez-Espino D."/>
            <person name="Jungbluth S."/>
            <person name="Walsh D.A."/>
            <person name="Denef V.J."/>
            <person name="McMahon K.D."/>
            <person name="Konstantinidis K.T."/>
            <person name="Eloe-Fadrosh E.A."/>
            <person name="Kyrpides N.C."/>
            <person name="Woyke T."/>
        </authorList>
    </citation>
    <scope>NUCLEOTIDE SEQUENCE</scope>
    <source>
        <strain evidence="1">GVMAG-S-3300011013-78</strain>
    </source>
</reference>
<dbReference type="Gene3D" id="2.60.120.620">
    <property type="entry name" value="q2cbj1_9rhob like domain"/>
    <property type="match status" value="1"/>
</dbReference>
<protein>
    <submittedName>
        <fullName evidence="1">Uncharacterized protein</fullName>
    </submittedName>
</protein>